<reference evidence="1" key="1">
    <citation type="submission" date="2021-02" db="EMBL/GenBank/DDBJ databases">
        <authorList>
            <person name="Nowell W R."/>
        </authorList>
    </citation>
    <scope>NUCLEOTIDE SEQUENCE</scope>
</reference>
<sequence>MTSLVSSASIISDNSFGCGPMGMNIDLALNKIDRREIIPCCVSHDACYRNCSMSRLTCNCTFYTCIKNRCENRLLNDCKVFATNFFAMVRIGGVPSYKRDQERNKCLSKNYQSELDKIPMQQETEQYVKSCPK</sequence>
<comment type="caution">
    <text evidence="1">The sequence shown here is derived from an EMBL/GenBank/DDBJ whole genome shotgun (WGS) entry which is preliminary data.</text>
</comment>
<dbReference type="GO" id="GO:0050482">
    <property type="term" value="P:arachidonate secretion"/>
    <property type="evidence" value="ECO:0007669"/>
    <property type="project" value="InterPro"/>
</dbReference>
<keyword evidence="3" id="KW-1185">Reference proteome</keyword>
<dbReference type="GO" id="GO:0006644">
    <property type="term" value="P:phospholipid metabolic process"/>
    <property type="evidence" value="ECO:0007669"/>
    <property type="project" value="InterPro"/>
</dbReference>
<organism evidence="1 4">
    <name type="scientific">Adineta ricciae</name>
    <name type="common">Rotifer</name>
    <dbReference type="NCBI Taxonomy" id="249248"/>
    <lineage>
        <taxon>Eukaryota</taxon>
        <taxon>Metazoa</taxon>
        <taxon>Spiralia</taxon>
        <taxon>Gnathifera</taxon>
        <taxon>Rotifera</taxon>
        <taxon>Eurotatoria</taxon>
        <taxon>Bdelloidea</taxon>
        <taxon>Adinetida</taxon>
        <taxon>Adinetidae</taxon>
        <taxon>Adineta</taxon>
    </lineage>
</organism>
<protein>
    <submittedName>
        <fullName evidence="1">Uncharacterized protein</fullName>
    </submittedName>
</protein>
<dbReference type="PANTHER" id="PTHR12824">
    <property type="entry name" value="GROUP XII SECRETORY PHOSPHOLIPASE A2 FAMILY MEMBER"/>
    <property type="match status" value="1"/>
</dbReference>
<name>A0A814DHY7_ADIRI</name>
<evidence type="ECO:0000313" key="3">
    <source>
        <dbReference type="Proteomes" id="UP000663828"/>
    </source>
</evidence>
<evidence type="ECO:0000313" key="2">
    <source>
        <dbReference type="EMBL" id="CAF1036939.1"/>
    </source>
</evidence>
<dbReference type="GO" id="GO:0016042">
    <property type="term" value="P:lipid catabolic process"/>
    <property type="evidence" value="ECO:0007669"/>
    <property type="project" value="InterPro"/>
</dbReference>
<evidence type="ECO:0000313" key="1">
    <source>
        <dbReference type="EMBL" id="CAF0958635.1"/>
    </source>
</evidence>
<dbReference type="GO" id="GO:0005576">
    <property type="term" value="C:extracellular region"/>
    <property type="evidence" value="ECO:0007669"/>
    <property type="project" value="InterPro"/>
</dbReference>
<dbReference type="GO" id="GO:0004623">
    <property type="term" value="F:phospholipase A2 activity"/>
    <property type="evidence" value="ECO:0007669"/>
    <property type="project" value="InterPro"/>
</dbReference>
<dbReference type="Proteomes" id="UP000663828">
    <property type="component" value="Unassembled WGS sequence"/>
</dbReference>
<evidence type="ECO:0000313" key="4">
    <source>
        <dbReference type="Proteomes" id="UP000663852"/>
    </source>
</evidence>
<dbReference type="Proteomes" id="UP000663852">
    <property type="component" value="Unassembled WGS sequence"/>
</dbReference>
<dbReference type="OrthoDB" id="3935740at2759"/>
<dbReference type="AlphaFoldDB" id="A0A814DHY7"/>
<dbReference type="EMBL" id="CAJNOR010000920">
    <property type="protein sequence ID" value="CAF1036939.1"/>
    <property type="molecule type" value="Genomic_DNA"/>
</dbReference>
<dbReference type="InterPro" id="IPR036444">
    <property type="entry name" value="PLipase_A2_dom_sf"/>
</dbReference>
<gene>
    <name evidence="1" type="ORF">EDS130_LOCUS12729</name>
    <name evidence="2" type="ORF">XAT740_LOCUS15052</name>
</gene>
<proteinExistence type="predicted"/>
<accession>A0A814DHY7</accession>
<dbReference type="InterPro" id="IPR010711">
    <property type="entry name" value="PLA2G12"/>
</dbReference>
<dbReference type="Gene3D" id="1.20.90.10">
    <property type="entry name" value="Phospholipase A2 domain"/>
    <property type="match status" value="1"/>
</dbReference>
<dbReference type="GO" id="GO:0005509">
    <property type="term" value="F:calcium ion binding"/>
    <property type="evidence" value="ECO:0007669"/>
    <property type="project" value="InterPro"/>
</dbReference>
<dbReference type="PANTHER" id="PTHR12824:SF8">
    <property type="entry name" value="GXIVSPLA2, ISOFORM A"/>
    <property type="match status" value="1"/>
</dbReference>
<dbReference type="SUPFAM" id="SSF48619">
    <property type="entry name" value="Phospholipase A2, PLA2"/>
    <property type="match status" value="1"/>
</dbReference>
<dbReference type="EMBL" id="CAJNOJ010000049">
    <property type="protein sequence ID" value="CAF0958635.1"/>
    <property type="molecule type" value="Genomic_DNA"/>
</dbReference>